<evidence type="ECO:0000313" key="1">
    <source>
        <dbReference type="EMBL" id="GAA1253618.1"/>
    </source>
</evidence>
<evidence type="ECO:0000313" key="2">
    <source>
        <dbReference type="Proteomes" id="UP001500037"/>
    </source>
</evidence>
<protein>
    <submittedName>
        <fullName evidence="1">Uncharacterized protein</fullName>
    </submittedName>
</protein>
<dbReference type="InterPro" id="IPR046182">
    <property type="entry name" value="DUF6210"/>
</dbReference>
<gene>
    <name evidence="1" type="ORF">GCM10009665_50360</name>
</gene>
<dbReference type="Proteomes" id="UP001500037">
    <property type="component" value="Unassembled WGS sequence"/>
</dbReference>
<dbReference type="Pfam" id="PF19715">
    <property type="entry name" value="DUF6210"/>
    <property type="match status" value="1"/>
</dbReference>
<dbReference type="RefSeq" id="WP_344444249.1">
    <property type="nucleotide sequence ID" value="NZ_BAAALF010000105.1"/>
</dbReference>
<sequence>MADAYGNKRYIFLDPDGTGSDQGWMFVIVAAPTGVIYQNQGGGFGCIQYQQEGYLIPLLGRDLDDDLKEIFVGQLQGQGSRRLDWPADLLDRLRAAVGFYVYGSANREDLFPMPLVLDESRLSEVDEAWVPVVTPDGPGVLVWENSD</sequence>
<proteinExistence type="predicted"/>
<reference evidence="1 2" key="1">
    <citation type="journal article" date="2019" name="Int. J. Syst. Evol. Microbiol.">
        <title>The Global Catalogue of Microorganisms (GCM) 10K type strain sequencing project: providing services to taxonomists for standard genome sequencing and annotation.</title>
        <authorList>
            <consortium name="The Broad Institute Genomics Platform"/>
            <consortium name="The Broad Institute Genome Sequencing Center for Infectious Disease"/>
            <person name="Wu L."/>
            <person name="Ma J."/>
        </authorList>
    </citation>
    <scope>NUCLEOTIDE SEQUENCE [LARGE SCALE GENOMIC DNA]</scope>
    <source>
        <strain evidence="1 2">JCM 13004</strain>
    </source>
</reference>
<name>A0ABN1WPG9_9ACTN</name>
<organism evidence="1 2">
    <name type="scientific">Kitasatospora nipponensis</name>
    <dbReference type="NCBI Taxonomy" id="258049"/>
    <lineage>
        <taxon>Bacteria</taxon>
        <taxon>Bacillati</taxon>
        <taxon>Actinomycetota</taxon>
        <taxon>Actinomycetes</taxon>
        <taxon>Kitasatosporales</taxon>
        <taxon>Streptomycetaceae</taxon>
        <taxon>Kitasatospora</taxon>
    </lineage>
</organism>
<comment type="caution">
    <text evidence="1">The sequence shown here is derived from an EMBL/GenBank/DDBJ whole genome shotgun (WGS) entry which is preliminary data.</text>
</comment>
<accession>A0ABN1WPG9</accession>
<dbReference type="EMBL" id="BAAALF010000105">
    <property type="protein sequence ID" value="GAA1253618.1"/>
    <property type="molecule type" value="Genomic_DNA"/>
</dbReference>
<keyword evidence="2" id="KW-1185">Reference proteome</keyword>